<proteinExistence type="predicted"/>
<feature type="region of interest" description="Disordered" evidence="1">
    <location>
        <begin position="359"/>
        <end position="382"/>
    </location>
</feature>
<organism evidence="3 4">
    <name type="scientific">Coccomyxa viridis</name>
    <dbReference type="NCBI Taxonomy" id="1274662"/>
    <lineage>
        <taxon>Eukaryota</taxon>
        <taxon>Viridiplantae</taxon>
        <taxon>Chlorophyta</taxon>
        <taxon>core chlorophytes</taxon>
        <taxon>Trebouxiophyceae</taxon>
        <taxon>Trebouxiophyceae incertae sedis</taxon>
        <taxon>Coccomyxaceae</taxon>
        <taxon>Coccomyxa</taxon>
    </lineage>
</organism>
<evidence type="ECO:0000313" key="4">
    <source>
        <dbReference type="Proteomes" id="UP001497392"/>
    </source>
</evidence>
<feature type="domain" description="J" evidence="2">
    <location>
        <begin position="40"/>
        <end position="103"/>
    </location>
</feature>
<evidence type="ECO:0000313" key="3">
    <source>
        <dbReference type="EMBL" id="CAL5226813.1"/>
    </source>
</evidence>
<dbReference type="Pfam" id="PF00226">
    <property type="entry name" value="DnaJ"/>
    <property type="match status" value="1"/>
</dbReference>
<protein>
    <submittedName>
        <fullName evidence="3">G9674 protein</fullName>
    </submittedName>
</protein>
<dbReference type="PROSITE" id="PS51257">
    <property type="entry name" value="PROKAR_LIPOPROTEIN"/>
    <property type="match status" value="1"/>
</dbReference>
<dbReference type="InterPro" id="IPR001623">
    <property type="entry name" value="DnaJ_domain"/>
</dbReference>
<feature type="region of interest" description="Disordered" evidence="1">
    <location>
        <begin position="264"/>
        <end position="290"/>
    </location>
</feature>
<dbReference type="SUPFAM" id="SSF46565">
    <property type="entry name" value="Chaperone J-domain"/>
    <property type="match status" value="1"/>
</dbReference>
<gene>
    <name evidence="3" type="primary">g9674</name>
    <name evidence="3" type="ORF">VP750_LOCUS8719</name>
</gene>
<reference evidence="3 4" key="1">
    <citation type="submission" date="2024-06" db="EMBL/GenBank/DDBJ databases">
        <authorList>
            <person name="Kraege A."/>
            <person name="Thomma B."/>
        </authorList>
    </citation>
    <scope>NUCLEOTIDE SEQUENCE [LARGE SCALE GENOMIC DNA]</scope>
</reference>
<dbReference type="InterPro" id="IPR018253">
    <property type="entry name" value="DnaJ_domain_CS"/>
</dbReference>
<dbReference type="PROSITE" id="PS50076">
    <property type="entry name" value="DNAJ_2"/>
    <property type="match status" value="1"/>
</dbReference>
<accession>A0ABP1GAI7</accession>
<dbReference type="PROSITE" id="PS00636">
    <property type="entry name" value="DNAJ_1"/>
    <property type="match status" value="1"/>
</dbReference>
<dbReference type="PANTHER" id="PTHR45286:SF1">
    <property type="entry name" value="CHAPERONE DNAJ-DOMAIN SUPERFAMILY PROTEIN"/>
    <property type="match status" value="1"/>
</dbReference>
<keyword evidence="4" id="KW-1185">Reference proteome</keyword>
<dbReference type="Gene3D" id="1.10.287.110">
    <property type="entry name" value="DnaJ domain"/>
    <property type="match status" value="1"/>
</dbReference>
<comment type="caution">
    <text evidence="3">The sequence shown here is derived from an EMBL/GenBank/DDBJ whole genome shotgun (WGS) entry which is preliminary data.</text>
</comment>
<dbReference type="EMBL" id="CAXHTA020000016">
    <property type="protein sequence ID" value="CAL5226813.1"/>
    <property type="molecule type" value="Genomic_DNA"/>
</dbReference>
<name>A0ABP1GAI7_9CHLO</name>
<dbReference type="PANTHER" id="PTHR45286">
    <property type="entry name" value="CHAPERONE DNAJ-DOMAIN SUPERFAMILY PROTEIN"/>
    <property type="match status" value="1"/>
</dbReference>
<sequence>MRGSDLIRGLFVNTLSWQACRGQRCGTSQARRGFAAIPETLYELLGVSRTANKLIIKAAFRKKARNLHPDVSGSTQNAAFISLLQAYEVLVDDHKRQLYDLSLDSRAGRFAKEASLGQEAQRAEDGREQAEWMQGGGWRAWVVNNAKASKPGETRNEIDRLRAELRGDFRSALRHAYLGPRLEVGQNELPEAFEAEERSVPGLGDLLHLVSGQTLLGSVRERHAQNLGSPGHWAAHIGPGIGAPAQLGKHDTGLHRQAVNVSADSTGFSSASGPDWAAVSSSSEDGKRPAQEIDPLGQAVYPTDGASSHEAANLRHMHVHSDKRSSKEQPADVLDLYVTSDTGDHLIATAVRQRAVAAASQDPGTSSMNPGSKGLPAANADCSSAETPASTIRIYAADDEGGQMLCRVDKKGHIHPAKQLRSGVQHQILSSATPFVRSLHFVVHTGRKKTVMCRAKRAWLPPSATWLFPPRCATHTTGGWYLEWGGYKHRNHPLWLDPAVFVLAAAFDTLDVERARAAADGPEREGRIGWTASEDLGLSPWNPKQWARLFLGFHGWRSR</sequence>
<evidence type="ECO:0000259" key="2">
    <source>
        <dbReference type="PROSITE" id="PS50076"/>
    </source>
</evidence>
<evidence type="ECO:0000256" key="1">
    <source>
        <dbReference type="SAM" id="MobiDB-lite"/>
    </source>
</evidence>
<dbReference type="SMART" id="SM00271">
    <property type="entry name" value="DnaJ"/>
    <property type="match status" value="1"/>
</dbReference>
<dbReference type="InterPro" id="IPR036869">
    <property type="entry name" value="J_dom_sf"/>
</dbReference>
<dbReference type="Proteomes" id="UP001497392">
    <property type="component" value="Unassembled WGS sequence"/>
</dbReference>
<dbReference type="CDD" id="cd06257">
    <property type="entry name" value="DnaJ"/>
    <property type="match status" value="1"/>
</dbReference>